<dbReference type="PANTHER" id="PTHR46268">
    <property type="entry name" value="STRESS RESPONSE PROTEIN NHAX"/>
    <property type="match status" value="1"/>
</dbReference>
<feature type="domain" description="UspA" evidence="2">
    <location>
        <begin position="1"/>
        <end position="135"/>
    </location>
</feature>
<dbReference type="AlphaFoldDB" id="A0A1N6DXX4"/>
<evidence type="ECO:0000259" key="2">
    <source>
        <dbReference type="Pfam" id="PF00582"/>
    </source>
</evidence>
<dbReference type="EMBL" id="FSRL01000001">
    <property type="protein sequence ID" value="SIN75601.1"/>
    <property type="molecule type" value="Genomic_DNA"/>
</dbReference>
<gene>
    <name evidence="3" type="ORF">SAMN05444002_0125</name>
</gene>
<dbReference type="PANTHER" id="PTHR46268:SF6">
    <property type="entry name" value="UNIVERSAL STRESS PROTEIN UP12"/>
    <property type="match status" value="1"/>
</dbReference>
<comment type="similarity">
    <text evidence="1">Belongs to the universal stress protein A family.</text>
</comment>
<keyword evidence="4" id="KW-1185">Reference proteome</keyword>
<evidence type="ECO:0000313" key="3">
    <source>
        <dbReference type="EMBL" id="SIN75601.1"/>
    </source>
</evidence>
<dbReference type="SUPFAM" id="SSF52402">
    <property type="entry name" value="Adenine nucleotide alpha hydrolases-like"/>
    <property type="match status" value="1"/>
</dbReference>
<dbReference type="CDD" id="cd00293">
    <property type="entry name" value="USP-like"/>
    <property type="match status" value="1"/>
</dbReference>
<protein>
    <submittedName>
        <fullName evidence="3">Nucleotide-binding universal stress protein, UspA family</fullName>
    </submittedName>
</protein>
<dbReference type="Gene3D" id="3.40.50.620">
    <property type="entry name" value="HUPs"/>
    <property type="match status" value="1"/>
</dbReference>
<evidence type="ECO:0000256" key="1">
    <source>
        <dbReference type="ARBA" id="ARBA00008791"/>
    </source>
</evidence>
<dbReference type="InterPro" id="IPR006015">
    <property type="entry name" value="Universal_stress_UspA"/>
</dbReference>
<dbReference type="Proteomes" id="UP000184932">
    <property type="component" value="Unassembled WGS sequence"/>
</dbReference>
<sequence length="135" mass="14476">MYSTILVPIAFEHDRDSNAALEIAEALLAPGGSITALHVIEEVPSYAATYVDEALLKEARTGVEEALFAKLGDHKTVTPRVVTGHSGRTILDVAESMGADLIVIASHRPGLQDYFLGSTAARVVRHAQCCVHVIR</sequence>
<reference evidence="4" key="1">
    <citation type="submission" date="2016-11" db="EMBL/GenBank/DDBJ databases">
        <authorList>
            <person name="Varghese N."/>
            <person name="Submissions S."/>
        </authorList>
    </citation>
    <scope>NUCLEOTIDE SEQUENCE [LARGE SCALE GENOMIC DNA]</scope>
    <source>
        <strain evidence="4">DSM 29440</strain>
    </source>
</reference>
<organism evidence="3 4">
    <name type="scientific">Vannielia litorea</name>
    <dbReference type="NCBI Taxonomy" id="1217970"/>
    <lineage>
        <taxon>Bacteria</taxon>
        <taxon>Pseudomonadati</taxon>
        <taxon>Pseudomonadota</taxon>
        <taxon>Alphaproteobacteria</taxon>
        <taxon>Rhodobacterales</taxon>
        <taxon>Paracoccaceae</taxon>
        <taxon>Vannielia</taxon>
    </lineage>
</organism>
<proteinExistence type="inferred from homology"/>
<dbReference type="InterPro" id="IPR014729">
    <property type="entry name" value="Rossmann-like_a/b/a_fold"/>
</dbReference>
<dbReference type="OrthoDB" id="9792500at2"/>
<accession>A0A1N6DXX4</accession>
<dbReference type="STRING" id="1217970.SAMN05444002_0125"/>
<dbReference type="RefSeq" id="WP_074254347.1">
    <property type="nucleotide sequence ID" value="NZ_FSRL01000001.1"/>
</dbReference>
<dbReference type="Pfam" id="PF00582">
    <property type="entry name" value="Usp"/>
    <property type="match status" value="1"/>
</dbReference>
<dbReference type="InterPro" id="IPR006016">
    <property type="entry name" value="UspA"/>
</dbReference>
<dbReference type="PRINTS" id="PR01438">
    <property type="entry name" value="UNVRSLSTRESS"/>
</dbReference>
<evidence type="ECO:0000313" key="4">
    <source>
        <dbReference type="Proteomes" id="UP000184932"/>
    </source>
</evidence>
<name>A0A1N6DXX4_9RHOB</name>